<organism evidence="2 3">
    <name type="scientific">Aspergillus sclerotialis</name>
    <dbReference type="NCBI Taxonomy" id="2070753"/>
    <lineage>
        <taxon>Eukaryota</taxon>
        <taxon>Fungi</taxon>
        <taxon>Dikarya</taxon>
        <taxon>Ascomycota</taxon>
        <taxon>Pezizomycotina</taxon>
        <taxon>Eurotiomycetes</taxon>
        <taxon>Eurotiomycetidae</taxon>
        <taxon>Eurotiales</taxon>
        <taxon>Aspergillaceae</taxon>
        <taxon>Aspergillus</taxon>
        <taxon>Aspergillus subgen. Polypaecilum</taxon>
    </lineage>
</organism>
<gene>
    <name evidence="2" type="ORF">PHISCL_07490</name>
</gene>
<comment type="caution">
    <text evidence="2">The sequence shown here is derived from an EMBL/GenBank/DDBJ whole genome shotgun (WGS) entry which is preliminary data.</text>
</comment>
<dbReference type="AlphaFoldDB" id="A0A3A2ZD08"/>
<reference evidence="3" key="1">
    <citation type="submission" date="2017-02" db="EMBL/GenBank/DDBJ databases">
        <authorList>
            <person name="Tafer H."/>
            <person name="Lopandic K."/>
        </authorList>
    </citation>
    <scope>NUCLEOTIDE SEQUENCE [LARGE SCALE GENOMIC DNA]</scope>
    <source>
        <strain evidence="3">CBS 366.77</strain>
    </source>
</reference>
<evidence type="ECO:0000313" key="2">
    <source>
        <dbReference type="EMBL" id="RJE20173.1"/>
    </source>
</evidence>
<accession>A0A3A2ZD08</accession>
<evidence type="ECO:0000313" key="3">
    <source>
        <dbReference type="Proteomes" id="UP000266188"/>
    </source>
</evidence>
<keyword evidence="3" id="KW-1185">Reference proteome</keyword>
<feature type="region of interest" description="Disordered" evidence="1">
    <location>
        <begin position="61"/>
        <end position="80"/>
    </location>
</feature>
<protein>
    <submittedName>
        <fullName evidence="2">Uncharacterized protein</fullName>
    </submittedName>
</protein>
<proteinExistence type="predicted"/>
<name>A0A3A2ZD08_9EURO</name>
<sequence length="80" mass="8786">MYCTYEPAPGRAVPLGQSASQLKLRKPPTILKPKKIKLKDQQNDLPLISLTTVATADLNATEEDISQQAQPSASQHDERT</sequence>
<evidence type="ECO:0000256" key="1">
    <source>
        <dbReference type="SAM" id="MobiDB-lite"/>
    </source>
</evidence>
<dbReference type="EMBL" id="MVGC01000332">
    <property type="protein sequence ID" value="RJE20173.1"/>
    <property type="molecule type" value="Genomic_DNA"/>
</dbReference>
<dbReference type="Proteomes" id="UP000266188">
    <property type="component" value="Unassembled WGS sequence"/>
</dbReference>